<evidence type="ECO:0000313" key="6">
    <source>
        <dbReference type="EMBL" id="TQO20466.1"/>
    </source>
</evidence>
<evidence type="ECO:0000256" key="3">
    <source>
        <dbReference type="ARBA" id="ARBA00022741"/>
    </source>
</evidence>
<dbReference type="Proteomes" id="UP000316560">
    <property type="component" value="Unassembled WGS sequence"/>
</dbReference>
<evidence type="ECO:0000256" key="4">
    <source>
        <dbReference type="ARBA" id="ARBA00022840"/>
    </source>
</evidence>
<dbReference type="InterPro" id="IPR017871">
    <property type="entry name" value="ABC_transporter-like_CS"/>
</dbReference>
<feature type="domain" description="ABC transporter" evidence="5">
    <location>
        <begin position="5"/>
        <end position="230"/>
    </location>
</feature>
<evidence type="ECO:0000256" key="1">
    <source>
        <dbReference type="ARBA" id="ARBA00005417"/>
    </source>
</evidence>
<dbReference type="OrthoDB" id="9804819at2"/>
<accession>A0A8H2PUG4</accession>
<dbReference type="CDD" id="cd03230">
    <property type="entry name" value="ABC_DR_subfamily_A"/>
    <property type="match status" value="1"/>
</dbReference>
<name>A0A8H2PUG4_9MICO</name>
<dbReference type="AlphaFoldDB" id="A0A8H2PUG4"/>
<dbReference type="PANTHER" id="PTHR43335:SF4">
    <property type="entry name" value="ABC TRANSPORTER, ATP-BINDING PROTEIN"/>
    <property type="match status" value="1"/>
</dbReference>
<dbReference type="InterPro" id="IPR027417">
    <property type="entry name" value="P-loop_NTPase"/>
</dbReference>
<dbReference type="GO" id="GO:0005524">
    <property type="term" value="F:ATP binding"/>
    <property type="evidence" value="ECO:0007669"/>
    <property type="project" value="UniProtKB-KW"/>
</dbReference>
<dbReference type="PROSITE" id="PS00211">
    <property type="entry name" value="ABC_TRANSPORTER_1"/>
    <property type="match status" value="1"/>
</dbReference>
<keyword evidence="4 6" id="KW-0067">ATP-binding</keyword>
<dbReference type="PROSITE" id="PS50893">
    <property type="entry name" value="ABC_TRANSPORTER_2"/>
    <property type="match status" value="1"/>
</dbReference>
<dbReference type="InterPro" id="IPR003593">
    <property type="entry name" value="AAA+_ATPase"/>
</dbReference>
<evidence type="ECO:0000313" key="7">
    <source>
        <dbReference type="Proteomes" id="UP000316560"/>
    </source>
</evidence>
<dbReference type="PANTHER" id="PTHR43335">
    <property type="entry name" value="ABC TRANSPORTER, ATP-BINDING PROTEIN"/>
    <property type="match status" value="1"/>
</dbReference>
<keyword evidence="3" id="KW-0547">Nucleotide-binding</keyword>
<evidence type="ECO:0000259" key="5">
    <source>
        <dbReference type="PROSITE" id="PS50893"/>
    </source>
</evidence>
<dbReference type="GO" id="GO:0016887">
    <property type="term" value="F:ATP hydrolysis activity"/>
    <property type="evidence" value="ECO:0007669"/>
    <property type="project" value="InterPro"/>
</dbReference>
<reference evidence="6 7" key="1">
    <citation type="submission" date="2019-06" db="EMBL/GenBank/DDBJ databases">
        <title>Sequencing the genomes of 1000 actinobacteria strains.</title>
        <authorList>
            <person name="Klenk H.-P."/>
        </authorList>
    </citation>
    <scope>NUCLEOTIDE SEQUENCE [LARGE SCALE GENOMIC DNA]</scope>
    <source>
        <strain evidence="6 7">DSM 21947</strain>
    </source>
</reference>
<comment type="similarity">
    <text evidence="1">Belongs to the ABC transporter superfamily.</text>
</comment>
<gene>
    <name evidence="6" type="ORF">FB472_2098</name>
</gene>
<keyword evidence="2" id="KW-0813">Transport</keyword>
<dbReference type="RefSeq" id="WP_141990782.1">
    <property type="nucleotide sequence ID" value="NZ_VFRA01000001.1"/>
</dbReference>
<dbReference type="Gene3D" id="3.40.50.300">
    <property type="entry name" value="P-loop containing nucleotide triphosphate hydrolases"/>
    <property type="match status" value="1"/>
</dbReference>
<dbReference type="SUPFAM" id="SSF52540">
    <property type="entry name" value="P-loop containing nucleoside triphosphate hydrolases"/>
    <property type="match status" value="1"/>
</dbReference>
<keyword evidence="7" id="KW-1185">Reference proteome</keyword>
<dbReference type="InterPro" id="IPR003439">
    <property type="entry name" value="ABC_transporter-like_ATP-bd"/>
</dbReference>
<sequence>MTYAIETRALTKRYGRHTALDGMDLAVETGSVFGVIGPNGAGKTTAMRLLLDIIRPTSGDATVLGESPRAGGAALRRRIGFLPGELMLEGRVTGRALLKHYADISGSVPEGRIDELAERLGLDLSRHVRTLSKGNKQKLGLVQAFMHEPALLVLDEPTSGLDPLVQQEFLSMVREAQNRGQTVFLSSHVLSEIQSAADQVAVLRRGRVVKVGDVATLRASAVRRVVIEFTDVSADRIRTALGALPQLDHLAVVDGEVVHVTGTVEGHINSLVKAIAPFHVVDLRVEEQDLESSVITFYSSEAGDEN</sequence>
<dbReference type="EMBL" id="VFRA01000001">
    <property type="protein sequence ID" value="TQO20466.1"/>
    <property type="molecule type" value="Genomic_DNA"/>
</dbReference>
<protein>
    <submittedName>
        <fullName evidence="6">ABC-2 type transport system ATP-binding protein</fullName>
    </submittedName>
</protein>
<dbReference type="Pfam" id="PF00005">
    <property type="entry name" value="ABC_tran"/>
    <property type="match status" value="1"/>
</dbReference>
<evidence type="ECO:0000256" key="2">
    <source>
        <dbReference type="ARBA" id="ARBA00022448"/>
    </source>
</evidence>
<organism evidence="6 7">
    <name type="scientific">Rhodoglobus vestalii</name>
    <dbReference type="NCBI Taxonomy" id="193384"/>
    <lineage>
        <taxon>Bacteria</taxon>
        <taxon>Bacillati</taxon>
        <taxon>Actinomycetota</taxon>
        <taxon>Actinomycetes</taxon>
        <taxon>Micrococcales</taxon>
        <taxon>Microbacteriaceae</taxon>
        <taxon>Rhodoglobus</taxon>
    </lineage>
</organism>
<comment type="caution">
    <text evidence="6">The sequence shown here is derived from an EMBL/GenBank/DDBJ whole genome shotgun (WGS) entry which is preliminary data.</text>
</comment>
<dbReference type="SMART" id="SM00382">
    <property type="entry name" value="AAA"/>
    <property type="match status" value="1"/>
</dbReference>
<proteinExistence type="inferred from homology"/>